<sequence>MSGRRTLRVSQGVTNAAAASRSQRSHGIASAQLTARLSGRMGGALLGSASTPALGRSAHNHQSIHVPNLEGGDNPLPPLGGWGGATPPRPRTTAGAYGRPSSSNPEIGAGENGRLFTPPNGGGGGEANGLLDDRGADIPLGLSKLDREDLEVYVNIVRANLARQAKKEQAASASLVDDETVQVNNIPQVATQSDFRALIKAQNIPHPSYDIDGDGVVSQEDYALAKRFDVNGDGVLDEAEKVVGRRIMTEVFLDNHKHDLHLYGQGLAQKSIAANVEDISRSRGFKKIIGGLREKEKNFVNHGSDGVSVPSSYCPFQNPAPGRLSPLARSSMDLPFAFRQRVYRPSNLPRRRQNNIVETSNRNAIGIKH</sequence>
<accession>D8LJ07</accession>
<feature type="compositionally biased region" description="Polar residues" evidence="1">
    <location>
        <begin position="354"/>
        <end position="363"/>
    </location>
</feature>
<dbReference type="eggNOG" id="ENOG502SRCT">
    <property type="taxonomic scope" value="Eukaryota"/>
</dbReference>
<reference evidence="2 3" key="1">
    <citation type="journal article" date="2010" name="Nature">
        <title>The Ectocarpus genome and the independent evolution of multicellularity in brown algae.</title>
        <authorList>
            <person name="Cock J.M."/>
            <person name="Sterck L."/>
            <person name="Rouze P."/>
            <person name="Scornet D."/>
            <person name="Allen A.E."/>
            <person name="Amoutzias G."/>
            <person name="Anthouard V."/>
            <person name="Artiguenave F."/>
            <person name="Aury J.M."/>
            <person name="Badger J.H."/>
            <person name="Beszteri B."/>
            <person name="Billiau K."/>
            <person name="Bonnet E."/>
            <person name="Bothwell J.H."/>
            <person name="Bowler C."/>
            <person name="Boyen C."/>
            <person name="Brownlee C."/>
            <person name="Carrano C.J."/>
            <person name="Charrier B."/>
            <person name="Cho G.Y."/>
            <person name="Coelho S.M."/>
            <person name="Collen J."/>
            <person name="Corre E."/>
            <person name="Da Silva C."/>
            <person name="Delage L."/>
            <person name="Delaroque N."/>
            <person name="Dittami S.M."/>
            <person name="Doulbeau S."/>
            <person name="Elias M."/>
            <person name="Farnham G."/>
            <person name="Gachon C.M."/>
            <person name="Gschloessl B."/>
            <person name="Heesch S."/>
            <person name="Jabbari K."/>
            <person name="Jubin C."/>
            <person name="Kawai H."/>
            <person name="Kimura K."/>
            <person name="Kloareg B."/>
            <person name="Kupper F.C."/>
            <person name="Lang D."/>
            <person name="Le Bail A."/>
            <person name="Leblanc C."/>
            <person name="Lerouge P."/>
            <person name="Lohr M."/>
            <person name="Lopez P.J."/>
            <person name="Martens C."/>
            <person name="Maumus F."/>
            <person name="Michel G."/>
            <person name="Miranda-Saavedra D."/>
            <person name="Morales J."/>
            <person name="Moreau H."/>
            <person name="Motomura T."/>
            <person name="Nagasato C."/>
            <person name="Napoli C.A."/>
            <person name="Nelson D.R."/>
            <person name="Nyvall-Collen P."/>
            <person name="Peters A.F."/>
            <person name="Pommier C."/>
            <person name="Potin P."/>
            <person name="Poulain J."/>
            <person name="Quesneville H."/>
            <person name="Read B."/>
            <person name="Rensing S.A."/>
            <person name="Ritter A."/>
            <person name="Rousvoal S."/>
            <person name="Samanta M."/>
            <person name="Samson G."/>
            <person name="Schroeder D.C."/>
            <person name="Segurens B."/>
            <person name="Strittmatter M."/>
            <person name="Tonon T."/>
            <person name="Tregear J.W."/>
            <person name="Valentin K."/>
            <person name="von Dassow P."/>
            <person name="Yamagishi T."/>
            <person name="Van de Peer Y."/>
            <person name="Wincker P."/>
        </authorList>
    </citation>
    <scope>NUCLEOTIDE SEQUENCE [LARGE SCALE GENOMIC DNA]</scope>
    <source>
        <strain evidence="3">Ec32 / CCAP1310/4</strain>
    </source>
</reference>
<feature type="region of interest" description="Disordered" evidence="1">
    <location>
        <begin position="1"/>
        <end position="30"/>
    </location>
</feature>
<feature type="region of interest" description="Disordered" evidence="1">
    <location>
        <begin position="48"/>
        <end position="114"/>
    </location>
</feature>
<proteinExistence type="predicted"/>
<protein>
    <recommendedName>
        <fullName evidence="4">EF-hand domain-containing protein</fullName>
    </recommendedName>
</protein>
<dbReference type="EMBL" id="FN649733">
    <property type="protein sequence ID" value="CBN76891.1"/>
    <property type="molecule type" value="Genomic_DNA"/>
</dbReference>
<evidence type="ECO:0000313" key="3">
    <source>
        <dbReference type="Proteomes" id="UP000002630"/>
    </source>
</evidence>
<gene>
    <name evidence="2" type="ORF">Esi_0023_0163</name>
</gene>
<evidence type="ECO:0000313" key="2">
    <source>
        <dbReference type="EMBL" id="CBN76891.1"/>
    </source>
</evidence>
<dbReference type="InParanoid" id="D8LJ07"/>
<dbReference type="InterPro" id="IPR018247">
    <property type="entry name" value="EF_Hand_1_Ca_BS"/>
</dbReference>
<keyword evidence="3" id="KW-1185">Reference proteome</keyword>
<dbReference type="OrthoDB" id="191165at2759"/>
<name>D8LJ07_ECTSI</name>
<dbReference type="Proteomes" id="UP000002630">
    <property type="component" value="Linkage Group LG08"/>
</dbReference>
<evidence type="ECO:0008006" key="4">
    <source>
        <dbReference type="Google" id="ProtNLM"/>
    </source>
</evidence>
<dbReference type="EMBL" id="FN648409">
    <property type="protein sequence ID" value="CBN76891.1"/>
    <property type="molecule type" value="Genomic_DNA"/>
</dbReference>
<dbReference type="AlphaFoldDB" id="D8LJ07"/>
<dbReference type="PROSITE" id="PS00018">
    <property type="entry name" value="EF_HAND_1"/>
    <property type="match status" value="1"/>
</dbReference>
<organism evidence="2 3">
    <name type="scientific">Ectocarpus siliculosus</name>
    <name type="common">Brown alga</name>
    <name type="synonym">Conferva siliculosa</name>
    <dbReference type="NCBI Taxonomy" id="2880"/>
    <lineage>
        <taxon>Eukaryota</taxon>
        <taxon>Sar</taxon>
        <taxon>Stramenopiles</taxon>
        <taxon>Ochrophyta</taxon>
        <taxon>PX clade</taxon>
        <taxon>Phaeophyceae</taxon>
        <taxon>Ectocarpales</taxon>
        <taxon>Ectocarpaceae</taxon>
        <taxon>Ectocarpus</taxon>
    </lineage>
</organism>
<feature type="region of interest" description="Disordered" evidence="1">
    <location>
        <begin position="350"/>
        <end position="369"/>
    </location>
</feature>
<evidence type="ECO:0000256" key="1">
    <source>
        <dbReference type="SAM" id="MobiDB-lite"/>
    </source>
</evidence>